<protein>
    <submittedName>
        <fullName evidence="2">Uncharacterized protein</fullName>
    </submittedName>
</protein>
<sequence>MTGRHESVGESSRASMANRFIVDRSGSHLESQAITQRIISARVQPPFAISRDRRQPFSMQYIETNGESFRGKNKREG</sequence>
<name>A0ABQ9YRS3_9CRUS</name>
<comment type="caution">
    <text evidence="2">The sequence shown here is derived from an EMBL/GenBank/DDBJ whole genome shotgun (WGS) entry which is preliminary data.</text>
</comment>
<dbReference type="Proteomes" id="UP001234178">
    <property type="component" value="Unassembled WGS sequence"/>
</dbReference>
<proteinExistence type="predicted"/>
<gene>
    <name evidence="2" type="ORF">OUZ56_005088</name>
</gene>
<keyword evidence="3" id="KW-1185">Reference proteome</keyword>
<dbReference type="EMBL" id="JAOYFB010000001">
    <property type="protein sequence ID" value="KAK4003317.1"/>
    <property type="molecule type" value="Genomic_DNA"/>
</dbReference>
<evidence type="ECO:0000256" key="1">
    <source>
        <dbReference type="SAM" id="MobiDB-lite"/>
    </source>
</evidence>
<feature type="compositionally biased region" description="Polar residues" evidence="1">
    <location>
        <begin position="57"/>
        <end position="67"/>
    </location>
</feature>
<organism evidence="2 3">
    <name type="scientific">Daphnia magna</name>
    <dbReference type="NCBI Taxonomy" id="35525"/>
    <lineage>
        <taxon>Eukaryota</taxon>
        <taxon>Metazoa</taxon>
        <taxon>Ecdysozoa</taxon>
        <taxon>Arthropoda</taxon>
        <taxon>Crustacea</taxon>
        <taxon>Branchiopoda</taxon>
        <taxon>Diplostraca</taxon>
        <taxon>Cladocera</taxon>
        <taxon>Anomopoda</taxon>
        <taxon>Daphniidae</taxon>
        <taxon>Daphnia</taxon>
    </lineage>
</organism>
<accession>A0ABQ9YRS3</accession>
<evidence type="ECO:0000313" key="3">
    <source>
        <dbReference type="Proteomes" id="UP001234178"/>
    </source>
</evidence>
<evidence type="ECO:0000313" key="2">
    <source>
        <dbReference type="EMBL" id="KAK4003317.1"/>
    </source>
</evidence>
<feature type="region of interest" description="Disordered" evidence="1">
    <location>
        <begin position="49"/>
        <end position="77"/>
    </location>
</feature>
<reference evidence="2 3" key="1">
    <citation type="journal article" date="2023" name="Nucleic Acids Res.">
        <title>The hologenome of Daphnia magna reveals possible DNA methylation and microbiome-mediated evolution of the host genome.</title>
        <authorList>
            <person name="Chaturvedi A."/>
            <person name="Li X."/>
            <person name="Dhandapani V."/>
            <person name="Marshall H."/>
            <person name="Kissane S."/>
            <person name="Cuenca-Cambronero M."/>
            <person name="Asole G."/>
            <person name="Calvet F."/>
            <person name="Ruiz-Romero M."/>
            <person name="Marangio P."/>
            <person name="Guigo R."/>
            <person name="Rago D."/>
            <person name="Mirbahai L."/>
            <person name="Eastwood N."/>
            <person name="Colbourne J.K."/>
            <person name="Zhou J."/>
            <person name="Mallon E."/>
            <person name="Orsini L."/>
        </authorList>
    </citation>
    <scope>NUCLEOTIDE SEQUENCE [LARGE SCALE GENOMIC DNA]</scope>
    <source>
        <strain evidence="2">LRV0_1</strain>
    </source>
</reference>